<dbReference type="GO" id="GO:0042597">
    <property type="term" value="C:periplasmic space"/>
    <property type="evidence" value="ECO:0007669"/>
    <property type="project" value="UniProtKB-SubCell"/>
</dbReference>
<gene>
    <name evidence="7" type="primary">nanM</name>
    <name evidence="8" type="ordered locus">BCAN_B0415</name>
</gene>
<dbReference type="KEGG" id="bcs:BCAN_B0415"/>
<keyword evidence="6 7" id="KW-0119">Carbohydrate metabolism</keyword>
<evidence type="ECO:0000256" key="1">
    <source>
        <dbReference type="ARBA" id="ARBA00022441"/>
    </source>
</evidence>
<dbReference type="InterPro" id="IPR015915">
    <property type="entry name" value="Kelch-typ_b-propeller"/>
</dbReference>
<dbReference type="EMBL" id="CP000873">
    <property type="protein sequence ID" value="ABX63597.1"/>
    <property type="molecule type" value="Genomic_DNA"/>
</dbReference>
<dbReference type="InterPro" id="IPR019936">
    <property type="entry name" value="NanM_proteobact"/>
</dbReference>
<dbReference type="Proteomes" id="UP000001385">
    <property type="component" value="Chromosome II"/>
</dbReference>
<dbReference type="NCBIfam" id="TIGR03547">
    <property type="entry name" value="muta_rot_YjhT"/>
    <property type="match status" value="1"/>
</dbReference>
<dbReference type="EC" id="5.1.3.24" evidence="7"/>
<dbReference type="PANTHER" id="PTHR45632">
    <property type="entry name" value="LD33804P"/>
    <property type="match status" value="1"/>
</dbReference>
<keyword evidence="3 7" id="KW-0677">Repeat</keyword>
<evidence type="ECO:0000256" key="2">
    <source>
        <dbReference type="ARBA" id="ARBA00022729"/>
    </source>
</evidence>
<dbReference type="Pfam" id="PF24996">
    <property type="entry name" value="NANM"/>
    <property type="match status" value="1"/>
</dbReference>
<keyword evidence="5 7" id="KW-0413">Isomerase</keyword>
<comment type="function">
    <text evidence="7">Converts alpha-N-acetylneuranimic acid (Neu5Ac) to the beta-anomer, accelerating the equilibrium between the alpha- and beta-anomers. Probably facilitates sialidase-negative bacteria to compete sucessfully for limited amounts of extracellular Neu5Ac, which is likely taken up in the beta-anomer. In addition, the rapid removal of sialic acid from solution might be advantageous to the bacterium to damp down host responses.</text>
</comment>
<dbReference type="Gene3D" id="2.120.10.80">
    <property type="entry name" value="Kelch-type beta propeller"/>
    <property type="match status" value="2"/>
</dbReference>
<comment type="subcellular location">
    <subcellularLocation>
        <location evidence="7">Periplasm</location>
    </subcellularLocation>
</comment>
<reference evidence="8 9" key="1">
    <citation type="submission" date="2007-10" db="EMBL/GenBank/DDBJ databases">
        <title>Brucella canis ATCC 23365 whole genome shotgun sequencing project.</title>
        <authorList>
            <person name="Setubal J.C."/>
            <person name="Bowns C."/>
            <person name="Boyle S."/>
            <person name="Crasta O.R."/>
            <person name="Czar M.J."/>
            <person name="Dharmanolla C."/>
            <person name="Gillespie J.J."/>
            <person name="Kenyon R.W."/>
            <person name="Lu J."/>
            <person name="Mane S."/>
            <person name="Mohapatra S."/>
            <person name="Nagrani S."/>
            <person name="Purkayastha A."/>
            <person name="Rajasimha H.K."/>
            <person name="Shallom J.M."/>
            <person name="Shallom S."/>
            <person name="Shukla M."/>
            <person name="Snyder E.E."/>
            <person name="Sobral B.W."/>
            <person name="Wattam A.R."/>
            <person name="Will R."/>
            <person name="Williams K."/>
            <person name="Yoo H."/>
            <person name="Bruce D."/>
            <person name="Detter C."/>
            <person name="Munk C."/>
            <person name="Brettin T.S."/>
        </authorList>
    </citation>
    <scope>NUCLEOTIDE SEQUENCE [LARGE SCALE GENOMIC DNA]</scope>
    <source>
        <strain evidence="9">ATCC 23365 / NCTC 10854 / RM-666</strain>
    </source>
</reference>
<comment type="subunit">
    <text evidence="7">Homodimer.</text>
</comment>
<name>A9MEF9_BRUC2</name>
<evidence type="ECO:0000256" key="3">
    <source>
        <dbReference type="ARBA" id="ARBA00022737"/>
    </source>
</evidence>
<feature type="repeat" description="Kelch 4" evidence="7">
    <location>
        <begin position="193"/>
        <end position="238"/>
    </location>
</feature>
<evidence type="ECO:0000256" key="5">
    <source>
        <dbReference type="ARBA" id="ARBA00023235"/>
    </source>
</evidence>
<accession>A9MEF9</accession>
<dbReference type="AlphaFoldDB" id="A9MEF9"/>
<comment type="similarity">
    <text evidence="7">Belongs to the NanM family.</text>
</comment>
<feature type="chain" id="PRO_5009007299" description="N-acetylneuraminate epimerase" evidence="7">
    <location>
        <begin position="33"/>
        <end position="394"/>
    </location>
</feature>
<sequence precursor="true">MEWRKCMFSLIGAKRLAIGIAALAWSTGAVMASEHWPDLPVGIKNGAAARIGNMAYVGLGSAGTDFYALDLNNPSKGWVKRANFIGPATNGAAMAAAGGKIFAFSGNGKATPDAKSPIIFDTAYVYDPGSDGWSKLDTQTPVGLSGAKAVGLADGRIAIFGGYNKELFDKYLADVGAIDKDKEPEAYRKLVDSYMGMKPEAYRWNDEVLVYDPAGNNWGSLGANPFLPNCDPAMATMGEGDFLLVSGGIKPGLRTPEAKLVKIRDGAAHWQKVSDLPPLSGSEPQEGVAGAYAGKAGDDVLVAGGANFKGAQANAAAGKWFAHDGLAKSWRDDVYAFDGKDWKVAGKLPRGLAYGAAFDAPGGLLVVGGEDRDGKARKEVFLLKWDGKALSVEN</sequence>
<evidence type="ECO:0000256" key="6">
    <source>
        <dbReference type="ARBA" id="ARBA00023277"/>
    </source>
</evidence>
<proteinExistence type="inferred from homology"/>
<protein>
    <recommendedName>
        <fullName evidence="7">N-acetylneuraminate epimerase</fullName>
        <ecNumber evidence="7">5.1.3.24</ecNumber>
    </recommendedName>
    <alternativeName>
        <fullName evidence="7">N-acetylneuraminate mutarotase</fullName>
        <shortName evidence="7">Neu5Ac mutarotase</shortName>
    </alternativeName>
    <alternativeName>
        <fullName evidence="7">Sialic acid epimerase</fullName>
    </alternativeName>
</protein>
<feature type="signal peptide" evidence="7">
    <location>
        <begin position="1"/>
        <end position="32"/>
    </location>
</feature>
<keyword evidence="9" id="KW-1185">Reference proteome</keyword>
<dbReference type="SUPFAM" id="SSF117281">
    <property type="entry name" value="Kelch motif"/>
    <property type="match status" value="1"/>
</dbReference>
<organism evidence="8 9">
    <name type="scientific">Brucella canis (strain ATCC 23365 / NCTC 10854 / RM-666)</name>
    <dbReference type="NCBI Taxonomy" id="483179"/>
    <lineage>
        <taxon>Bacteria</taxon>
        <taxon>Pseudomonadati</taxon>
        <taxon>Pseudomonadota</taxon>
        <taxon>Alphaproteobacteria</taxon>
        <taxon>Hyphomicrobiales</taxon>
        <taxon>Brucellaceae</taxon>
        <taxon>Brucella/Ochrobactrum group</taxon>
        <taxon>Brucella</taxon>
    </lineage>
</organism>
<dbReference type="HAMAP" id="MF_01195">
    <property type="entry name" value="NanM"/>
    <property type="match status" value="1"/>
</dbReference>
<evidence type="ECO:0000313" key="9">
    <source>
        <dbReference type="Proteomes" id="UP000001385"/>
    </source>
</evidence>
<dbReference type="NCBIfam" id="NF010730">
    <property type="entry name" value="PRK14131.1"/>
    <property type="match status" value="1"/>
</dbReference>
<comment type="catalytic activity">
    <reaction evidence="7">
        <text>N-acetyl-alpha-neuraminate = N-acetyl-beta-neuraminate</text>
        <dbReference type="Rhea" id="RHEA:25233"/>
        <dbReference type="ChEBI" id="CHEBI:58705"/>
        <dbReference type="ChEBI" id="CHEBI:58770"/>
        <dbReference type="EC" id="5.1.3.24"/>
    </reaction>
</comment>
<comment type="caution">
    <text evidence="7">Lacks conserved residue(s) required for the propagation of feature annotation.</text>
</comment>
<keyword evidence="4 7" id="KW-0574">Periplasm</keyword>
<evidence type="ECO:0000313" key="8">
    <source>
        <dbReference type="EMBL" id="ABX63597.1"/>
    </source>
</evidence>
<keyword evidence="2 7" id="KW-0732">Signal</keyword>
<evidence type="ECO:0000256" key="4">
    <source>
        <dbReference type="ARBA" id="ARBA00022764"/>
    </source>
</evidence>
<dbReference type="GO" id="GO:0016857">
    <property type="term" value="F:racemase and epimerase activity, acting on carbohydrates and derivatives"/>
    <property type="evidence" value="ECO:0007669"/>
    <property type="project" value="UniProtKB-UniRule"/>
</dbReference>
<dbReference type="HOGENOM" id="CLU_061535_0_0_5"/>
<dbReference type="PANTHER" id="PTHR45632:SF3">
    <property type="entry name" value="KELCH-LIKE PROTEIN 32"/>
    <property type="match status" value="1"/>
</dbReference>
<feature type="repeat" description="Kelch 7" evidence="7">
    <location>
        <begin position="364"/>
        <end position="393"/>
    </location>
</feature>
<feature type="repeat" description="Kelch 1" evidence="7">
    <location>
        <begin position="54"/>
        <end position="98"/>
    </location>
</feature>
<feature type="repeat" description="Kelch 6" evidence="7">
    <location>
        <begin position="313"/>
        <end position="362"/>
    </location>
</feature>
<evidence type="ECO:0000256" key="7">
    <source>
        <dbReference type="HAMAP-Rule" id="MF_01195"/>
    </source>
</evidence>
<keyword evidence="1 7" id="KW-0880">Kelch repeat</keyword>
<dbReference type="InterPro" id="IPR056734">
    <property type="entry name" value="NANM"/>
</dbReference>